<keyword evidence="2" id="KW-0175">Coiled coil</keyword>
<gene>
    <name evidence="3" type="ORF">F2Q68_00019291</name>
</gene>
<dbReference type="AlphaFoldDB" id="A0A8S9FVN9"/>
<evidence type="ECO:0000313" key="3">
    <source>
        <dbReference type="EMBL" id="KAF2538015.1"/>
    </source>
</evidence>
<evidence type="ECO:0000313" key="4">
    <source>
        <dbReference type="Proteomes" id="UP000712281"/>
    </source>
</evidence>
<evidence type="ECO:0000256" key="1">
    <source>
        <dbReference type="ARBA" id="ARBA00009291"/>
    </source>
</evidence>
<reference evidence="3" key="1">
    <citation type="submission" date="2019-12" db="EMBL/GenBank/DDBJ databases">
        <title>Genome sequencing and annotation of Brassica cretica.</title>
        <authorList>
            <person name="Studholme D.J."/>
            <person name="Sarris P.F."/>
        </authorList>
    </citation>
    <scope>NUCLEOTIDE SEQUENCE</scope>
    <source>
        <strain evidence="3">PFS-001/15</strain>
        <tissue evidence="3">Leaf</tissue>
    </source>
</reference>
<dbReference type="Proteomes" id="UP000712281">
    <property type="component" value="Unassembled WGS sequence"/>
</dbReference>
<protein>
    <submittedName>
        <fullName evidence="3">Uncharacterized protein</fullName>
    </submittedName>
</protein>
<comment type="similarity">
    <text evidence="1">Belongs to the ADIP family.</text>
</comment>
<dbReference type="PANTHER" id="PTHR47057:SF2">
    <property type="entry name" value="AFADIN_ALPHA-ACTININ-BINDING PROTEIN"/>
    <property type="match status" value="1"/>
</dbReference>
<accession>A0A8S9FVN9</accession>
<dbReference type="PANTHER" id="PTHR47057">
    <property type="entry name" value="AFADIN/ALPHA-ACTININ-BINDING"/>
    <property type="match status" value="1"/>
</dbReference>
<dbReference type="EMBL" id="QGKW02002228">
    <property type="protein sequence ID" value="KAF2538015.1"/>
    <property type="molecule type" value="Genomic_DNA"/>
</dbReference>
<proteinExistence type="inferred from homology"/>
<dbReference type="Pfam" id="PF11559">
    <property type="entry name" value="ADIP"/>
    <property type="match status" value="1"/>
</dbReference>
<sequence>MSFTAPEFDHRVTTSSLSLTHESPILSLRLIVFASSSSSSSSAVWFQHDRVSFLLSFLGVFVLRFDSVSTIREEHSFADVDNLEHCVKYLNQSLVTYGFSASLDLFATDPVSIARTCNCIYALIQQRQRDVEFRESTNDQRQR</sequence>
<dbReference type="InterPro" id="IPR021622">
    <property type="entry name" value="Afadin/alpha-actinin-bd"/>
</dbReference>
<name>A0A8S9FVN9_BRACR</name>
<organism evidence="3 4">
    <name type="scientific">Brassica cretica</name>
    <name type="common">Mustard</name>
    <dbReference type="NCBI Taxonomy" id="69181"/>
    <lineage>
        <taxon>Eukaryota</taxon>
        <taxon>Viridiplantae</taxon>
        <taxon>Streptophyta</taxon>
        <taxon>Embryophyta</taxon>
        <taxon>Tracheophyta</taxon>
        <taxon>Spermatophyta</taxon>
        <taxon>Magnoliopsida</taxon>
        <taxon>eudicotyledons</taxon>
        <taxon>Gunneridae</taxon>
        <taxon>Pentapetalae</taxon>
        <taxon>rosids</taxon>
        <taxon>malvids</taxon>
        <taxon>Brassicales</taxon>
        <taxon>Brassicaceae</taxon>
        <taxon>Brassiceae</taxon>
        <taxon>Brassica</taxon>
    </lineage>
</organism>
<comment type="caution">
    <text evidence="3">The sequence shown here is derived from an EMBL/GenBank/DDBJ whole genome shotgun (WGS) entry which is preliminary data.</text>
</comment>
<evidence type="ECO:0000256" key="2">
    <source>
        <dbReference type="ARBA" id="ARBA00023054"/>
    </source>
</evidence>